<sequence>KLTGLLVGKCVRAAELRILRRKIKEWRVSGRGGRRRRRMMSNGINLVMTVIGFAVSTMFIVFVCTRLICARIQLSASRRSFPLASRSDLSIVSTDPSLPSNRLLVNLIGIRRRTKVVLLAL</sequence>
<proteinExistence type="predicted"/>
<keyword evidence="3" id="KW-1185">Reference proteome</keyword>
<dbReference type="STRING" id="22663.A0A2I0GRD6"/>
<dbReference type="Proteomes" id="UP000233551">
    <property type="component" value="Unassembled WGS sequence"/>
</dbReference>
<keyword evidence="1" id="KW-1133">Transmembrane helix</keyword>
<comment type="caution">
    <text evidence="2">The sequence shown here is derived from an EMBL/GenBank/DDBJ whole genome shotgun (WGS) entry which is preliminary data.</text>
</comment>
<dbReference type="InterPro" id="IPR053070">
    <property type="entry name" value="RING-type_E3_ubiquitin-ligase"/>
</dbReference>
<dbReference type="PANTHER" id="PTHR47035">
    <property type="entry name" value="OS11G0150450 PROTEIN"/>
    <property type="match status" value="1"/>
</dbReference>
<dbReference type="PANTHER" id="PTHR47035:SF3">
    <property type="entry name" value="OS11G0150450 PROTEIN"/>
    <property type="match status" value="1"/>
</dbReference>
<dbReference type="AlphaFoldDB" id="A0A2I0GRD6"/>
<reference evidence="2 3" key="1">
    <citation type="submission" date="2017-11" db="EMBL/GenBank/DDBJ databases">
        <title>De-novo sequencing of pomegranate (Punica granatum L.) genome.</title>
        <authorList>
            <person name="Akparov Z."/>
            <person name="Amiraslanov A."/>
            <person name="Hajiyeva S."/>
            <person name="Abbasov M."/>
            <person name="Kaur K."/>
            <person name="Hamwieh A."/>
            <person name="Solovyev V."/>
            <person name="Salamov A."/>
            <person name="Braich B."/>
            <person name="Kosarev P."/>
            <person name="Mahmoud A."/>
            <person name="Hajiyev E."/>
            <person name="Babayeva S."/>
            <person name="Izzatullayeva V."/>
            <person name="Mammadov A."/>
            <person name="Mammadov A."/>
            <person name="Sharifova S."/>
            <person name="Ojaghi J."/>
            <person name="Eynullazada K."/>
            <person name="Bayramov B."/>
            <person name="Abdulazimova A."/>
            <person name="Shahmuradov I."/>
        </authorList>
    </citation>
    <scope>NUCLEOTIDE SEQUENCE [LARGE SCALE GENOMIC DNA]</scope>
    <source>
        <strain evidence="3">cv. AG2017</strain>
        <tissue evidence="2">Leaf</tissue>
    </source>
</reference>
<feature type="non-terminal residue" evidence="2">
    <location>
        <position position="1"/>
    </location>
</feature>
<keyword evidence="1" id="KW-0472">Membrane</keyword>
<dbReference type="EMBL" id="PGOL01044751">
    <property type="protein sequence ID" value="PKH67485.1"/>
    <property type="molecule type" value="Genomic_DNA"/>
</dbReference>
<evidence type="ECO:0000256" key="1">
    <source>
        <dbReference type="SAM" id="Phobius"/>
    </source>
</evidence>
<feature type="transmembrane region" description="Helical" evidence="1">
    <location>
        <begin position="44"/>
        <end position="68"/>
    </location>
</feature>
<accession>A0A2I0GRD6</accession>
<organism evidence="2 3">
    <name type="scientific">Punica granatum</name>
    <name type="common">Pomegranate</name>
    <dbReference type="NCBI Taxonomy" id="22663"/>
    <lineage>
        <taxon>Eukaryota</taxon>
        <taxon>Viridiplantae</taxon>
        <taxon>Streptophyta</taxon>
        <taxon>Embryophyta</taxon>
        <taxon>Tracheophyta</taxon>
        <taxon>Spermatophyta</taxon>
        <taxon>Magnoliopsida</taxon>
        <taxon>eudicotyledons</taxon>
        <taxon>Gunneridae</taxon>
        <taxon>Pentapetalae</taxon>
        <taxon>rosids</taxon>
        <taxon>malvids</taxon>
        <taxon>Myrtales</taxon>
        <taxon>Lythraceae</taxon>
        <taxon>Punica</taxon>
    </lineage>
</organism>
<keyword evidence="1" id="KW-0812">Transmembrane</keyword>
<name>A0A2I0GRD6_PUNGR</name>
<gene>
    <name evidence="2" type="ORF">CRG98_050158</name>
</gene>
<evidence type="ECO:0000313" key="3">
    <source>
        <dbReference type="Proteomes" id="UP000233551"/>
    </source>
</evidence>
<protein>
    <submittedName>
        <fullName evidence="2">Uncharacterized protein</fullName>
    </submittedName>
</protein>
<evidence type="ECO:0000313" key="2">
    <source>
        <dbReference type="EMBL" id="PKH67485.1"/>
    </source>
</evidence>